<evidence type="ECO:0000259" key="2">
    <source>
        <dbReference type="Pfam" id="PF13833"/>
    </source>
</evidence>
<dbReference type="EMBL" id="GG662720">
    <property type="protein sequence ID" value="EDK32067.1"/>
    <property type="molecule type" value="Genomic_DNA"/>
</dbReference>
<organism evidence="3 4">
    <name type="scientific">Tetrahymena thermophila (strain SB210)</name>
    <dbReference type="NCBI Taxonomy" id="312017"/>
    <lineage>
        <taxon>Eukaryota</taxon>
        <taxon>Sar</taxon>
        <taxon>Alveolata</taxon>
        <taxon>Ciliophora</taxon>
        <taxon>Intramacronucleata</taxon>
        <taxon>Oligohymenophorea</taxon>
        <taxon>Hymenostomatida</taxon>
        <taxon>Tetrahymenina</taxon>
        <taxon>Tetrahymenidae</taxon>
        <taxon>Tetrahymena</taxon>
    </lineage>
</organism>
<dbReference type="InParanoid" id="A4VEW4"/>
<dbReference type="InterPro" id="IPR002048">
    <property type="entry name" value="EF_hand_dom"/>
</dbReference>
<dbReference type="AlphaFoldDB" id="A4VEW4"/>
<dbReference type="HOGENOM" id="CLU_093661_0_0_1"/>
<reference evidence="4" key="1">
    <citation type="journal article" date="2006" name="PLoS Biol.">
        <title>Macronuclear genome sequence of the ciliate Tetrahymena thermophila, a model eukaryote.</title>
        <authorList>
            <person name="Eisen J.A."/>
            <person name="Coyne R.S."/>
            <person name="Wu M."/>
            <person name="Wu D."/>
            <person name="Thiagarajan M."/>
            <person name="Wortman J.R."/>
            <person name="Badger J.H."/>
            <person name="Ren Q."/>
            <person name="Amedeo P."/>
            <person name="Jones K.M."/>
            <person name="Tallon L.J."/>
            <person name="Delcher A.L."/>
            <person name="Salzberg S.L."/>
            <person name="Silva J.C."/>
            <person name="Haas B.J."/>
            <person name="Majoros W.H."/>
            <person name="Farzad M."/>
            <person name="Carlton J.M."/>
            <person name="Smith R.K. Jr."/>
            <person name="Garg J."/>
            <person name="Pearlman R.E."/>
            <person name="Karrer K.M."/>
            <person name="Sun L."/>
            <person name="Manning G."/>
            <person name="Elde N.C."/>
            <person name="Turkewitz A.P."/>
            <person name="Asai D.J."/>
            <person name="Wilkes D.E."/>
            <person name="Wang Y."/>
            <person name="Cai H."/>
            <person name="Collins K."/>
            <person name="Stewart B.A."/>
            <person name="Lee S.R."/>
            <person name="Wilamowska K."/>
            <person name="Weinberg Z."/>
            <person name="Ruzzo W.L."/>
            <person name="Wloga D."/>
            <person name="Gaertig J."/>
            <person name="Frankel J."/>
            <person name="Tsao C.-C."/>
            <person name="Gorovsky M.A."/>
            <person name="Keeling P.J."/>
            <person name="Waller R.F."/>
            <person name="Patron N.J."/>
            <person name="Cherry J.M."/>
            <person name="Stover N.A."/>
            <person name="Krieger C.J."/>
            <person name="del Toro C."/>
            <person name="Ryder H.F."/>
            <person name="Williamson S.C."/>
            <person name="Barbeau R.A."/>
            <person name="Hamilton E.P."/>
            <person name="Orias E."/>
        </authorList>
    </citation>
    <scope>NUCLEOTIDE SEQUENCE [LARGE SCALE GENOMIC DNA]</scope>
    <source>
        <strain evidence="4">SB210</strain>
    </source>
</reference>
<dbReference type="Pfam" id="PF13833">
    <property type="entry name" value="EF-hand_8"/>
    <property type="match status" value="1"/>
</dbReference>
<name>A4VEW4_TETTS</name>
<gene>
    <name evidence="3" type="ORF">TTHERM_00037219</name>
</gene>
<dbReference type="SUPFAM" id="SSF47473">
    <property type="entry name" value="EF-hand"/>
    <property type="match status" value="1"/>
</dbReference>
<feature type="region of interest" description="Disordered" evidence="1">
    <location>
        <begin position="1"/>
        <end position="60"/>
    </location>
</feature>
<evidence type="ECO:0000313" key="4">
    <source>
        <dbReference type="Proteomes" id="UP000009168"/>
    </source>
</evidence>
<dbReference type="OrthoDB" id="26525at2759"/>
<proteinExistence type="predicted"/>
<dbReference type="InterPro" id="IPR011992">
    <property type="entry name" value="EF-hand-dom_pair"/>
</dbReference>
<evidence type="ECO:0000256" key="1">
    <source>
        <dbReference type="SAM" id="MobiDB-lite"/>
    </source>
</evidence>
<protein>
    <submittedName>
        <fullName evidence="3">EF-hand pair protein</fullName>
    </submittedName>
</protein>
<evidence type="ECO:0000313" key="3">
    <source>
        <dbReference type="EMBL" id="EDK32067.1"/>
    </source>
</evidence>
<dbReference type="eggNOG" id="ENOG502S9ZB">
    <property type="taxonomic scope" value="Eukaryota"/>
</dbReference>
<keyword evidence="4" id="KW-1185">Reference proteome</keyword>
<dbReference type="GO" id="GO:0005509">
    <property type="term" value="F:calcium ion binding"/>
    <property type="evidence" value="ECO:0007669"/>
    <property type="project" value="InterPro"/>
</dbReference>
<dbReference type="Proteomes" id="UP000009168">
    <property type="component" value="Unassembled WGS sequence"/>
</dbReference>
<sequence>MDQNKVKQEKKPLKLKDLTPALREKYKNHPLFLDEKKKKAQKPVDLDKLKQRKQEKEKSIEERVEEYEIKSTEKKALEKVFKLFCDERILNSNRMSKSGNITLNTSTNKNHISSANNNDANSQIQNEDGDKPITAYFTAKEVETILDKMGMHLTKSEIDLMIWEIDENLDKKIDYREFVNMYKRCIMQNSELEPKSLFHMVQFLMYCKPEKYKVTVEDTLELLYVRMGRQDLDGEIIAIFGDDDKTEDGQEKEISFSEYLEKINKRAIDQRRQKIQDKKDQFNYKHNLSRMNNESINH</sequence>
<dbReference type="GeneID" id="7844745"/>
<dbReference type="KEGG" id="tet:TTHERM_00037219"/>
<dbReference type="OMA" id="LFHMVQF"/>
<dbReference type="Gene3D" id="1.10.238.10">
    <property type="entry name" value="EF-hand"/>
    <property type="match status" value="1"/>
</dbReference>
<accession>A4VEW4</accession>
<feature type="domain" description="EF-hand" evidence="2">
    <location>
        <begin position="145"/>
        <end position="185"/>
    </location>
</feature>
<dbReference type="RefSeq" id="XP_001471086.1">
    <property type="nucleotide sequence ID" value="XM_001471036.2"/>
</dbReference>